<dbReference type="PANTHER" id="PTHR11228">
    <property type="entry name" value="RADICAL SAM DOMAIN PROTEIN"/>
    <property type="match status" value="1"/>
</dbReference>
<evidence type="ECO:0000259" key="5">
    <source>
        <dbReference type="Pfam" id="PF04055"/>
    </source>
</evidence>
<dbReference type="InterPro" id="IPR013785">
    <property type="entry name" value="Aldolase_TIM"/>
</dbReference>
<dbReference type="InterPro" id="IPR007197">
    <property type="entry name" value="rSAM"/>
</dbReference>
<gene>
    <name evidence="7" type="ORF">UFOVP181_171</name>
    <name evidence="6" type="ORF">UFOVP57_468</name>
</gene>
<accession>A0A6J7WKX0</accession>
<keyword evidence="4" id="KW-0411">Iron-sulfur</keyword>
<reference evidence="7" key="1">
    <citation type="submission" date="2020-05" db="EMBL/GenBank/DDBJ databases">
        <authorList>
            <person name="Chiriac C."/>
            <person name="Salcher M."/>
            <person name="Ghai R."/>
            <person name="Kavagutti S V."/>
        </authorList>
    </citation>
    <scope>NUCLEOTIDE SEQUENCE</scope>
</reference>
<evidence type="ECO:0000256" key="1">
    <source>
        <dbReference type="ARBA" id="ARBA00022691"/>
    </source>
</evidence>
<dbReference type="Pfam" id="PF04055">
    <property type="entry name" value="Radical_SAM"/>
    <property type="match status" value="1"/>
</dbReference>
<dbReference type="GO" id="GO:0051536">
    <property type="term" value="F:iron-sulfur cluster binding"/>
    <property type="evidence" value="ECO:0007669"/>
    <property type="project" value="UniProtKB-KW"/>
</dbReference>
<dbReference type="InterPro" id="IPR058240">
    <property type="entry name" value="rSAM_sf"/>
</dbReference>
<dbReference type="SFLD" id="SFLDS00029">
    <property type="entry name" value="Radical_SAM"/>
    <property type="match status" value="1"/>
</dbReference>
<proteinExistence type="predicted"/>
<evidence type="ECO:0000256" key="2">
    <source>
        <dbReference type="ARBA" id="ARBA00022723"/>
    </source>
</evidence>
<keyword evidence="3" id="KW-0408">Iron</keyword>
<dbReference type="GO" id="GO:0003824">
    <property type="term" value="F:catalytic activity"/>
    <property type="evidence" value="ECO:0007669"/>
    <property type="project" value="InterPro"/>
</dbReference>
<evidence type="ECO:0000256" key="4">
    <source>
        <dbReference type="ARBA" id="ARBA00023014"/>
    </source>
</evidence>
<dbReference type="CDD" id="cd01335">
    <property type="entry name" value="Radical_SAM"/>
    <property type="match status" value="1"/>
</dbReference>
<dbReference type="EMBL" id="LR798231">
    <property type="protein sequence ID" value="CAB5208782.1"/>
    <property type="molecule type" value="Genomic_DNA"/>
</dbReference>
<keyword evidence="2" id="KW-0479">Metal-binding</keyword>
<evidence type="ECO:0000313" key="7">
    <source>
        <dbReference type="EMBL" id="CAB5208782.1"/>
    </source>
</evidence>
<evidence type="ECO:0000313" key="6">
    <source>
        <dbReference type="EMBL" id="CAB4126067.1"/>
    </source>
</evidence>
<keyword evidence="1" id="KW-0949">S-adenosyl-L-methionine</keyword>
<sequence>MFNFSQLKQIHLEITNNCQASCPMCSRNIHGGLENPLMKINSWTLDDFKNIMTNEVLDQLESYYFCGNFGDPILNNDLIKMCAYSKDIAPNTRMAIHTNGGARNTDWWQSLAQALPVNHRVVFALDGLKGTHELYRIGTDFDKVIENAKAFISAGGKAEWAFIRFKHNEHQVEEAKQMAVKLGFEQFTTKDSSRFLLDPKYPVYDKQGNTTHNLEPSGYSEIKFIDRNVIKNYKAILQTTDIKCQSEELKEIYIDAFGRVFPCCYIAMIPYIPLDTESSITPIRLAILEEYRSLVSDLGGIDALDARNHSIKDIVNSTPYQTVWQQYWDEKKLITCARSCGVTAQFSKPKDQFIQHEKFEQ</sequence>
<dbReference type="GO" id="GO:0046872">
    <property type="term" value="F:metal ion binding"/>
    <property type="evidence" value="ECO:0007669"/>
    <property type="project" value="UniProtKB-KW"/>
</dbReference>
<dbReference type="Gene3D" id="3.20.20.70">
    <property type="entry name" value="Aldolase class I"/>
    <property type="match status" value="1"/>
</dbReference>
<dbReference type="InterPro" id="IPR050377">
    <property type="entry name" value="Radical_SAM_PqqE_MftC-like"/>
</dbReference>
<evidence type="ECO:0000256" key="3">
    <source>
        <dbReference type="ARBA" id="ARBA00023004"/>
    </source>
</evidence>
<dbReference type="SUPFAM" id="SSF102114">
    <property type="entry name" value="Radical SAM enzymes"/>
    <property type="match status" value="1"/>
</dbReference>
<dbReference type="PANTHER" id="PTHR11228:SF7">
    <property type="entry name" value="PQQA PEPTIDE CYCLASE"/>
    <property type="match status" value="1"/>
</dbReference>
<dbReference type="SFLD" id="SFLDG01067">
    <property type="entry name" value="SPASM/twitch_domain_containing"/>
    <property type="match status" value="1"/>
</dbReference>
<feature type="domain" description="Radical SAM core" evidence="5">
    <location>
        <begin position="13"/>
        <end position="158"/>
    </location>
</feature>
<organism evidence="7">
    <name type="scientific">uncultured Caudovirales phage</name>
    <dbReference type="NCBI Taxonomy" id="2100421"/>
    <lineage>
        <taxon>Viruses</taxon>
        <taxon>Duplodnaviria</taxon>
        <taxon>Heunggongvirae</taxon>
        <taxon>Uroviricota</taxon>
        <taxon>Caudoviricetes</taxon>
        <taxon>Peduoviridae</taxon>
        <taxon>Maltschvirus</taxon>
        <taxon>Maltschvirus maltsch</taxon>
    </lineage>
</organism>
<dbReference type="EMBL" id="LR796187">
    <property type="protein sequence ID" value="CAB4126067.1"/>
    <property type="molecule type" value="Genomic_DNA"/>
</dbReference>
<name>A0A6J7WKX0_9CAUD</name>
<protein>
    <submittedName>
        <fullName evidence="7">COG0535 Predicted Fe-S oxidoreductases</fullName>
    </submittedName>
</protein>